<name>K0AZB5_GOTA9</name>
<dbReference type="PATRIC" id="fig|1128398.3.peg.2211"/>
<dbReference type="SUPFAM" id="SSF53850">
    <property type="entry name" value="Periplasmic binding protein-like II"/>
    <property type="match status" value="1"/>
</dbReference>
<keyword evidence="3" id="KW-0238">DNA-binding</keyword>
<dbReference type="FunFam" id="1.10.10.10:FF:000001">
    <property type="entry name" value="LysR family transcriptional regulator"/>
    <property type="match status" value="1"/>
</dbReference>
<dbReference type="InterPro" id="IPR036388">
    <property type="entry name" value="WH-like_DNA-bd_sf"/>
</dbReference>
<dbReference type="Gene3D" id="3.40.190.290">
    <property type="match status" value="1"/>
</dbReference>
<evidence type="ECO:0000313" key="7">
    <source>
        <dbReference type="Proteomes" id="UP000006094"/>
    </source>
</evidence>
<feature type="domain" description="HTH lysR-type" evidence="5">
    <location>
        <begin position="1"/>
        <end position="59"/>
    </location>
</feature>
<dbReference type="OrthoDB" id="9785745at2"/>
<proteinExistence type="inferred from homology"/>
<keyword evidence="7" id="KW-1185">Reference proteome</keyword>
<keyword evidence="4" id="KW-0804">Transcription</keyword>
<dbReference type="PROSITE" id="PS50931">
    <property type="entry name" value="HTH_LYSR"/>
    <property type="match status" value="1"/>
</dbReference>
<evidence type="ECO:0000256" key="2">
    <source>
        <dbReference type="ARBA" id="ARBA00023015"/>
    </source>
</evidence>
<dbReference type="InterPro" id="IPR005119">
    <property type="entry name" value="LysR_subst-bd"/>
</dbReference>
<evidence type="ECO:0000256" key="1">
    <source>
        <dbReference type="ARBA" id="ARBA00009437"/>
    </source>
</evidence>
<evidence type="ECO:0000256" key="4">
    <source>
        <dbReference type="ARBA" id="ARBA00023163"/>
    </source>
</evidence>
<dbReference type="RefSeq" id="WP_014968279.1">
    <property type="nucleotide sequence ID" value="NC_018664.1"/>
</dbReference>
<dbReference type="GO" id="GO:0000976">
    <property type="term" value="F:transcription cis-regulatory region binding"/>
    <property type="evidence" value="ECO:0007669"/>
    <property type="project" value="TreeGrafter"/>
</dbReference>
<dbReference type="HOGENOM" id="CLU_039613_6_1_9"/>
<dbReference type="GO" id="GO:0003700">
    <property type="term" value="F:DNA-binding transcription factor activity"/>
    <property type="evidence" value="ECO:0007669"/>
    <property type="project" value="InterPro"/>
</dbReference>
<dbReference type="KEGG" id="cad:Curi_c21400"/>
<protein>
    <submittedName>
        <fullName evidence="6">HTH-type transcriptional regulator</fullName>
    </submittedName>
</protein>
<dbReference type="PRINTS" id="PR00039">
    <property type="entry name" value="HTHLYSR"/>
</dbReference>
<comment type="similarity">
    <text evidence="1">Belongs to the LysR transcriptional regulatory family.</text>
</comment>
<sequence length="296" mass="34242">MIEELKTFICVVECNNFTKAGEKIGLSQPSVSLHIKNLEQYFETTLIQRSVKQKKIFITKQGKLLYEKAKKIINILEETKEELSGYESKMKGVLHIGCSFTLGEYFIPSFLGVFREKYKDIELYITIENTSHICEKVENYELDLGLIEGTVNKNKFTYESIYEDNIVLAVGKNNPILKNKISKEYIENQVWIGREKGSGSREQLDLFLLKNKISPKSIIVLGSNYAIKETVKNNLGITFISSLVVEEELKYDNIRLIPMDDKYTRDFSYIYPKGSKTSTIARVFIDMLKEYSKNYF</sequence>
<dbReference type="eggNOG" id="COG0583">
    <property type="taxonomic scope" value="Bacteria"/>
</dbReference>
<dbReference type="Proteomes" id="UP000006094">
    <property type="component" value="Chromosome"/>
</dbReference>
<dbReference type="Pfam" id="PF00126">
    <property type="entry name" value="HTH_1"/>
    <property type="match status" value="1"/>
</dbReference>
<reference evidence="6 7" key="1">
    <citation type="journal article" date="2012" name="PLoS ONE">
        <title>The purine-utilizing bacterium Clostridium acidurici 9a: a genome-guided metabolic reconsideration.</title>
        <authorList>
            <person name="Hartwich K."/>
            <person name="Poehlein A."/>
            <person name="Daniel R."/>
        </authorList>
    </citation>
    <scope>NUCLEOTIDE SEQUENCE [LARGE SCALE GENOMIC DNA]</scope>
    <source>
        <strain evidence="7">ATCC 7906 / DSM 604 / BCRC 14475 / CIP 104303 / KCTC 5404 / NCIMB 10678 / 9a</strain>
    </source>
</reference>
<dbReference type="Pfam" id="PF03466">
    <property type="entry name" value="LysR_substrate"/>
    <property type="match status" value="1"/>
</dbReference>
<evidence type="ECO:0000313" key="6">
    <source>
        <dbReference type="EMBL" id="AFS79143.1"/>
    </source>
</evidence>
<evidence type="ECO:0000259" key="5">
    <source>
        <dbReference type="PROSITE" id="PS50931"/>
    </source>
</evidence>
<dbReference type="AlphaFoldDB" id="K0AZB5"/>
<gene>
    <name evidence="6" type="primary">cysL</name>
    <name evidence="6" type="ordered locus">Curi_c21400</name>
</gene>
<accession>K0AZB5</accession>
<dbReference type="EMBL" id="CP003326">
    <property type="protein sequence ID" value="AFS79143.1"/>
    <property type="molecule type" value="Genomic_DNA"/>
</dbReference>
<organism evidence="6 7">
    <name type="scientific">Gottschalkia acidurici (strain ATCC 7906 / DSM 604 / BCRC 14475 / CIP 104303 / KCTC 5404 / NCIMB 10678 / 9a)</name>
    <name type="common">Clostridium acidurici</name>
    <dbReference type="NCBI Taxonomy" id="1128398"/>
    <lineage>
        <taxon>Bacteria</taxon>
        <taxon>Bacillati</taxon>
        <taxon>Bacillota</taxon>
        <taxon>Tissierellia</taxon>
        <taxon>Tissierellales</taxon>
        <taxon>Gottschalkiaceae</taxon>
        <taxon>Gottschalkia</taxon>
    </lineage>
</organism>
<dbReference type="Gene3D" id="1.10.10.10">
    <property type="entry name" value="Winged helix-like DNA-binding domain superfamily/Winged helix DNA-binding domain"/>
    <property type="match status" value="1"/>
</dbReference>
<dbReference type="PANTHER" id="PTHR30126:SF39">
    <property type="entry name" value="HTH-TYPE TRANSCRIPTIONAL REGULATOR CYSL"/>
    <property type="match status" value="1"/>
</dbReference>
<dbReference type="InterPro" id="IPR036390">
    <property type="entry name" value="WH_DNA-bd_sf"/>
</dbReference>
<dbReference type="PANTHER" id="PTHR30126">
    <property type="entry name" value="HTH-TYPE TRANSCRIPTIONAL REGULATOR"/>
    <property type="match status" value="1"/>
</dbReference>
<keyword evidence="2" id="KW-0805">Transcription regulation</keyword>
<evidence type="ECO:0000256" key="3">
    <source>
        <dbReference type="ARBA" id="ARBA00023125"/>
    </source>
</evidence>
<dbReference type="STRING" id="1128398.Curi_c21400"/>
<dbReference type="InterPro" id="IPR000847">
    <property type="entry name" value="LysR_HTH_N"/>
</dbReference>
<dbReference type="SUPFAM" id="SSF46785">
    <property type="entry name" value="Winged helix' DNA-binding domain"/>
    <property type="match status" value="1"/>
</dbReference>